<dbReference type="WBParaSite" id="nRc.2.0.1.t41466-RA">
    <property type="protein sequence ID" value="nRc.2.0.1.t41466-RA"/>
    <property type="gene ID" value="nRc.2.0.1.g41466"/>
</dbReference>
<evidence type="ECO:0000313" key="2">
    <source>
        <dbReference type="WBParaSite" id="nRc.2.0.1.t41466-RA"/>
    </source>
</evidence>
<sequence length="44" mass="4684">MVVKAPVVIWTSMPVMTPVGVKTLVAAKVLQHIPTICWGCAYGS</sequence>
<keyword evidence="1" id="KW-1185">Reference proteome</keyword>
<dbReference type="Proteomes" id="UP000887565">
    <property type="component" value="Unplaced"/>
</dbReference>
<name>A0A915KSK6_ROMCU</name>
<proteinExistence type="predicted"/>
<protein>
    <submittedName>
        <fullName evidence="2">Uncharacterized protein</fullName>
    </submittedName>
</protein>
<reference evidence="2" key="1">
    <citation type="submission" date="2022-11" db="UniProtKB">
        <authorList>
            <consortium name="WormBaseParasite"/>
        </authorList>
    </citation>
    <scope>IDENTIFICATION</scope>
</reference>
<accession>A0A915KSK6</accession>
<evidence type="ECO:0000313" key="1">
    <source>
        <dbReference type="Proteomes" id="UP000887565"/>
    </source>
</evidence>
<dbReference type="AlphaFoldDB" id="A0A915KSK6"/>
<organism evidence="1 2">
    <name type="scientific">Romanomermis culicivorax</name>
    <name type="common">Nematode worm</name>
    <dbReference type="NCBI Taxonomy" id="13658"/>
    <lineage>
        <taxon>Eukaryota</taxon>
        <taxon>Metazoa</taxon>
        <taxon>Ecdysozoa</taxon>
        <taxon>Nematoda</taxon>
        <taxon>Enoplea</taxon>
        <taxon>Dorylaimia</taxon>
        <taxon>Mermithida</taxon>
        <taxon>Mermithoidea</taxon>
        <taxon>Mermithidae</taxon>
        <taxon>Romanomermis</taxon>
    </lineage>
</organism>